<dbReference type="RefSeq" id="WP_153358264.1">
    <property type="nucleotide sequence ID" value="NZ_JAYKOO010000004.1"/>
</dbReference>
<dbReference type="Proteomes" id="UP000435138">
    <property type="component" value="Unassembled WGS sequence"/>
</dbReference>
<evidence type="ECO:0000313" key="2">
    <source>
        <dbReference type="Proteomes" id="UP000435138"/>
    </source>
</evidence>
<dbReference type="EMBL" id="WIXI01000049">
    <property type="protein sequence ID" value="MQY48985.1"/>
    <property type="molecule type" value="Genomic_DNA"/>
</dbReference>
<dbReference type="AlphaFoldDB" id="A0A6A8ACF3"/>
<evidence type="ECO:0000313" key="1">
    <source>
        <dbReference type="EMBL" id="MQY48985.1"/>
    </source>
</evidence>
<gene>
    <name evidence="1" type="ORF">GAO09_23410</name>
</gene>
<keyword evidence="2" id="KW-1185">Reference proteome</keyword>
<proteinExistence type="predicted"/>
<comment type="caution">
    <text evidence="1">The sequence shown here is derived from an EMBL/GenBank/DDBJ whole genome shotgun (WGS) entry which is preliminary data.</text>
</comment>
<reference evidence="1 2" key="1">
    <citation type="submission" date="2019-11" db="EMBL/GenBank/DDBJ databases">
        <title>Genome analysis of Rhizobacterium cereale a novel genus and species isolated from maize roots in North Spain.</title>
        <authorList>
            <person name="Menendez E."/>
            <person name="Flores-Felix J.D."/>
            <person name="Ramirez-Bahena M.-H."/>
            <person name="Igual J.M."/>
            <person name="Garcia-Fraile P."/>
            <person name="Peix A."/>
            <person name="Velazquez E."/>
        </authorList>
    </citation>
    <scope>NUCLEOTIDE SEQUENCE [LARGE SCALE GENOMIC DNA]</scope>
    <source>
        <strain evidence="1 2">RZME27</strain>
    </source>
</reference>
<name>A0A6A8ACF3_9HYPH</name>
<accession>A0A6A8ACF3</accession>
<protein>
    <submittedName>
        <fullName evidence="1">Uncharacterized protein</fullName>
    </submittedName>
</protein>
<sequence>MTQDAEVIEIDNDVEENVTLKIGRHVLSCFMVWCHEPIEAGKRYPADLGFFFFDEVGDDWEMSEVGDDVAEEIVSIDDAWGYSVTGTLRGEVLHVGDLRISDEILSGLEYLDGRKIKLRVDRLQVSFDASI</sequence>
<organism evidence="1 2">
    <name type="scientific">Endobacterium cereale</name>
    <dbReference type="NCBI Taxonomy" id="2663029"/>
    <lineage>
        <taxon>Bacteria</taxon>
        <taxon>Pseudomonadati</taxon>
        <taxon>Pseudomonadota</taxon>
        <taxon>Alphaproteobacteria</taxon>
        <taxon>Hyphomicrobiales</taxon>
        <taxon>Rhizobiaceae</taxon>
        <taxon>Endobacterium</taxon>
    </lineage>
</organism>